<dbReference type="AlphaFoldDB" id="A0A1T2KWK3"/>
<dbReference type="RefSeq" id="WP_078486200.1">
    <property type="nucleotide sequence ID" value="NZ_MPRJ01000017.1"/>
</dbReference>
<protein>
    <recommendedName>
        <fullName evidence="4">DUF4124 domain-containing protein</fullName>
    </recommendedName>
</protein>
<reference evidence="2 3" key="1">
    <citation type="submission" date="2016-11" db="EMBL/GenBank/DDBJ databases">
        <title>Mixed transmission modes and dynamic genome evolution in an obligate animal-bacterial symbiosis.</title>
        <authorList>
            <person name="Russell S.L."/>
            <person name="Corbett-Detig R.B."/>
            <person name="Cavanaugh C.M."/>
        </authorList>
    </citation>
    <scope>NUCLEOTIDE SEQUENCE [LARGE SCALE GENOMIC DNA]</scope>
    <source>
        <strain evidence="2">Se-Cadez</strain>
    </source>
</reference>
<evidence type="ECO:0000313" key="2">
    <source>
        <dbReference type="EMBL" id="OOZ37126.1"/>
    </source>
</evidence>
<accession>A0A1T2KWK3</accession>
<proteinExistence type="predicted"/>
<dbReference type="EMBL" id="MPRJ01000017">
    <property type="protein sequence ID" value="OOZ37126.1"/>
    <property type="molecule type" value="Genomic_DNA"/>
</dbReference>
<keyword evidence="3" id="KW-1185">Reference proteome</keyword>
<evidence type="ECO:0000256" key="1">
    <source>
        <dbReference type="SAM" id="MobiDB-lite"/>
    </source>
</evidence>
<feature type="region of interest" description="Disordered" evidence="1">
    <location>
        <begin position="65"/>
        <end position="99"/>
    </location>
</feature>
<name>A0A1T2KWK3_9GAMM</name>
<feature type="compositionally biased region" description="Basic residues" evidence="1">
    <location>
        <begin position="81"/>
        <end position="92"/>
    </location>
</feature>
<evidence type="ECO:0008006" key="4">
    <source>
        <dbReference type="Google" id="ProtNLM"/>
    </source>
</evidence>
<sequence>MAIIFKLPGVIGVVLWIIGFSTTCFSADKVYRCQSGEWGVVFQQSPCADSSVEPIELNPQVVDWIESPETGQSTEKEGSARKRTRPKARPGKRTATEQQCWRNRQKLERIQWKLRKGYKPAEGERLKQKCQELEAYARKFCP</sequence>
<dbReference type="Proteomes" id="UP000190896">
    <property type="component" value="Unassembled WGS sequence"/>
</dbReference>
<organism evidence="2 3">
    <name type="scientific">Solemya velesiana gill symbiont</name>
    <dbReference type="NCBI Taxonomy" id="1918948"/>
    <lineage>
        <taxon>Bacteria</taxon>
        <taxon>Pseudomonadati</taxon>
        <taxon>Pseudomonadota</taxon>
        <taxon>Gammaproteobacteria</taxon>
        <taxon>sulfur-oxidizing symbionts</taxon>
    </lineage>
</organism>
<gene>
    <name evidence="2" type="ORF">BOW51_03850</name>
</gene>
<evidence type="ECO:0000313" key="3">
    <source>
        <dbReference type="Proteomes" id="UP000190896"/>
    </source>
</evidence>
<comment type="caution">
    <text evidence="2">The sequence shown here is derived from an EMBL/GenBank/DDBJ whole genome shotgun (WGS) entry which is preliminary data.</text>
</comment>